<gene>
    <name evidence="5" type="ORF">Pma05_59440</name>
</gene>
<evidence type="ECO:0000256" key="2">
    <source>
        <dbReference type="SAM" id="MobiDB-lite"/>
    </source>
</evidence>
<keyword evidence="6" id="KW-1185">Reference proteome</keyword>
<proteinExistence type="predicted"/>
<organism evidence="5 6">
    <name type="scientific">Plantactinospora mayteni</name>
    <dbReference type="NCBI Taxonomy" id="566021"/>
    <lineage>
        <taxon>Bacteria</taxon>
        <taxon>Bacillati</taxon>
        <taxon>Actinomycetota</taxon>
        <taxon>Actinomycetes</taxon>
        <taxon>Micromonosporales</taxon>
        <taxon>Micromonosporaceae</taxon>
        <taxon>Plantactinospora</taxon>
    </lineage>
</organism>
<evidence type="ECO:0000256" key="1">
    <source>
        <dbReference type="SAM" id="Coils"/>
    </source>
</evidence>
<evidence type="ECO:0000313" key="5">
    <source>
        <dbReference type="EMBL" id="GIG99371.1"/>
    </source>
</evidence>
<reference evidence="5 6" key="1">
    <citation type="submission" date="2021-01" db="EMBL/GenBank/DDBJ databases">
        <title>Whole genome shotgun sequence of Plantactinospora mayteni NBRC 109088.</title>
        <authorList>
            <person name="Komaki H."/>
            <person name="Tamura T."/>
        </authorList>
    </citation>
    <scope>NUCLEOTIDE SEQUENCE [LARGE SCALE GENOMIC DNA]</scope>
    <source>
        <strain evidence="5 6">NBRC 109088</strain>
    </source>
</reference>
<comment type="caution">
    <text evidence="5">The sequence shown here is derived from an EMBL/GenBank/DDBJ whole genome shotgun (WGS) entry which is preliminary data.</text>
</comment>
<evidence type="ECO:0000313" key="6">
    <source>
        <dbReference type="Proteomes" id="UP000621500"/>
    </source>
</evidence>
<dbReference type="Gene3D" id="6.10.250.3150">
    <property type="match status" value="1"/>
</dbReference>
<evidence type="ECO:0000256" key="3">
    <source>
        <dbReference type="SAM" id="SignalP"/>
    </source>
</evidence>
<keyword evidence="1" id="KW-0175">Coiled coil</keyword>
<feature type="domain" description="ARB-07466-like C-terminal" evidence="4">
    <location>
        <begin position="233"/>
        <end position="341"/>
    </location>
</feature>
<accession>A0ABQ4EXL3</accession>
<feature type="signal peptide" evidence="3">
    <location>
        <begin position="1"/>
        <end position="42"/>
    </location>
</feature>
<name>A0ABQ4EXL3_9ACTN</name>
<dbReference type="InterPro" id="IPR058593">
    <property type="entry name" value="ARB_07466-like_C"/>
</dbReference>
<keyword evidence="3" id="KW-0732">Signal</keyword>
<feature type="chain" id="PRO_5045237186" description="ARB-07466-like C-terminal domain-containing protein" evidence="3">
    <location>
        <begin position="43"/>
        <end position="349"/>
    </location>
</feature>
<sequence>MRSTAIARLHRPRRFTALLVAAAVLVGAPVALVGTAAAPATAAPSSPGDEGGTKKLRDALEAASKGHIEATTKLNNSKKRQRQLGTQLKQVETRVATLTQEVGVIAAESYRRGRLTPISALLNSASPESFVERAAGLEVIAQRDDRKLRELAESLDEATQAKKAIDAEVREQQRQVEVIARKKKDAERALAAVGGNPSGGLISANSPLAKAAPRNSDGSWPNESCSINDPTTSGCITPRTLHALNQAKANNFKRYVSCHRSGGGGEHPKGRACDFAAATGGFENVDASGGDRTYGNNLAAFYVKNASRLGVLYVIWYRQIWMPGNGWRAYNGNGDPASDHTNHVHLSML</sequence>
<dbReference type="EMBL" id="BONX01000044">
    <property type="protein sequence ID" value="GIG99371.1"/>
    <property type="molecule type" value="Genomic_DNA"/>
</dbReference>
<feature type="region of interest" description="Disordered" evidence="2">
    <location>
        <begin position="192"/>
        <end position="223"/>
    </location>
</feature>
<protein>
    <recommendedName>
        <fullName evidence="4">ARB-07466-like C-terminal domain-containing protein</fullName>
    </recommendedName>
</protein>
<dbReference type="Proteomes" id="UP000621500">
    <property type="component" value="Unassembled WGS sequence"/>
</dbReference>
<dbReference type="Pfam" id="PF26571">
    <property type="entry name" value="VldE"/>
    <property type="match status" value="1"/>
</dbReference>
<evidence type="ECO:0000259" key="4">
    <source>
        <dbReference type="Pfam" id="PF26571"/>
    </source>
</evidence>
<feature type="coiled-coil region" evidence="1">
    <location>
        <begin position="141"/>
        <end position="189"/>
    </location>
</feature>